<name>A0A0G0C1Z1_9BACT</name>
<feature type="domain" description="Peptidase C39-like" evidence="2">
    <location>
        <begin position="275"/>
        <end position="373"/>
    </location>
</feature>
<dbReference type="Gene3D" id="6.10.250.3150">
    <property type="match status" value="1"/>
</dbReference>
<evidence type="ECO:0000259" key="2">
    <source>
        <dbReference type="Pfam" id="PF13529"/>
    </source>
</evidence>
<protein>
    <submittedName>
        <fullName evidence="3">Membrane-bound metallopeptidase</fullName>
    </submittedName>
</protein>
<evidence type="ECO:0000313" key="4">
    <source>
        <dbReference type="Proteomes" id="UP000034457"/>
    </source>
</evidence>
<gene>
    <name evidence="3" type="ORF">UR68_C0045G0005</name>
</gene>
<proteinExistence type="predicted"/>
<dbReference type="STRING" id="1618478.UR68_C0045G0005"/>
<accession>A0A0G0C1Z1</accession>
<dbReference type="Gene3D" id="3.90.70.10">
    <property type="entry name" value="Cysteine proteinases"/>
    <property type="match status" value="1"/>
</dbReference>
<reference evidence="3 4" key="1">
    <citation type="journal article" date="2015" name="Nature">
        <title>rRNA introns, odd ribosomes, and small enigmatic genomes across a large radiation of phyla.</title>
        <authorList>
            <person name="Brown C.T."/>
            <person name="Hug L.A."/>
            <person name="Thomas B.C."/>
            <person name="Sharon I."/>
            <person name="Castelle C.J."/>
            <person name="Singh A."/>
            <person name="Wilkins M.J."/>
            <person name="Williams K.H."/>
            <person name="Banfield J.F."/>
        </authorList>
    </citation>
    <scope>NUCLEOTIDE SEQUENCE [LARGE SCALE GENOMIC DNA]</scope>
</reference>
<dbReference type="Proteomes" id="UP000034457">
    <property type="component" value="Unassembled WGS sequence"/>
</dbReference>
<feature type="coiled-coil region" evidence="1">
    <location>
        <begin position="146"/>
        <end position="208"/>
    </location>
</feature>
<dbReference type="AlphaFoldDB" id="A0A0G0C1Z1"/>
<dbReference type="EMBL" id="LBQC01000045">
    <property type="protein sequence ID" value="KKP70086.1"/>
    <property type="molecule type" value="Genomic_DNA"/>
</dbReference>
<evidence type="ECO:0000256" key="1">
    <source>
        <dbReference type="SAM" id="Coils"/>
    </source>
</evidence>
<keyword evidence="1" id="KW-0175">Coiled coil</keyword>
<comment type="caution">
    <text evidence="3">The sequence shown here is derived from an EMBL/GenBank/DDBJ whole genome shotgun (WGS) entry which is preliminary data.</text>
</comment>
<dbReference type="Pfam" id="PF13529">
    <property type="entry name" value="Peptidase_C39_2"/>
    <property type="match status" value="1"/>
</dbReference>
<sequence>MKNLIYRILFLIIFLFILNLDSVYGIDCNANTPLKNQQDIADFENECIKPLGSRISSLSEQIQYLKSQQYLANAQIQQTELKITSTEKEIEVLGSRIDGLDQSLDFISRLLIDKIVQSYKQRETSLFTLLFNSNYTSELLSKIKYVKTLRDNNQKLLIQVQEAKSNFEEQRKLREEKTIELNTLQNKLEEQKIDLKNQENTETRIRNEVQNSKIAYDNKVVQAKKELAGFTSFATAAGGGLKTFGSGSNGWYFTQRDPQWGNAILPGSSSSVMLAGCAVASVAMVCKSYGQNISPLTIVYDSNNFIGGDLWNWAFSCSGKSTEWIGTSQEKVKSYVDNGTPVILRLVAPSVSGLHFVVAWKSDGNDFIIHDPYLGPDRKFTDEYTWSQITTAIAIH</sequence>
<dbReference type="InterPro" id="IPR039564">
    <property type="entry name" value="Peptidase_C39-like"/>
</dbReference>
<evidence type="ECO:0000313" key="3">
    <source>
        <dbReference type="EMBL" id="KKP70086.1"/>
    </source>
</evidence>
<organism evidence="3 4">
    <name type="scientific">Candidatus Roizmanbacteria bacterium GW2011_GWA2_35_19</name>
    <dbReference type="NCBI Taxonomy" id="1618478"/>
    <lineage>
        <taxon>Bacteria</taxon>
        <taxon>Candidatus Roizmaniibacteriota</taxon>
    </lineage>
</organism>